<evidence type="ECO:0000259" key="1">
    <source>
        <dbReference type="Pfam" id="PF05406"/>
    </source>
</evidence>
<keyword evidence="3" id="KW-1185">Reference proteome</keyword>
<dbReference type="InterPro" id="IPR008893">
    <property type="entry name" value="WGR_domain"/>
</dbReference>
<sequence length="83" mass="10053">MGTTEGPTNHAVVIEYRTDRRGYTMWLERDLFGAFVLYRRWRGLHNRRGGMKRQVFEREDDALKEVRRVMRLRERHGYVLVGQ</sequence>
<gene>
    <name evidence="2" type="ORF">V6E02_12055</name>
</gene>
<dbReference type="Proteomes" id="UP001482231">
    <property type="component" value="Unassembled WGS sequence"/>
</dbReference>
<proteinExistence type="predicted"/>
<protein>
    <submittedName>
        <fullName evidence="2">WGR domain-containing protein</fullName>
    </submittedName>
</protein>
<accession>A0ABV0EK59</accession>
<organism evidence="2 3">
    <name type="scientific">Thiobacter aerophilum</name>
    <dbReference type="NCBI Taxonomy" id="3121275"/>
    <lineage>
        <taxon>Bacteria</taxon>
        <taxon>Pseudomonadati</taxon>
        <taxon>Pseudomonadota</taxon>
        <taxon>Betaproteobacteria</taxon>
        <taxon>Burkholderiales</taxon>
        <taxon>Thiobacteraceae</taxon>
        <taxon>Thiobacter</taxon>
    </lineage>
</organism>
<dbReference type="RefSeq" id="WP_347309055.1">
    <property type="nucleotide sequence ID" value="NZ_JBAJEX010000014.1"/>
</dbReference>
<dbReference type="EMBL" id="JBAJEX010000014">
    <property type="protein sequence ID" value="MEO1767943.1"/>
    <property type="molecule type" value="Genomic_DNA"/>
</dbReference>
<evidence type="ECO:0000313" key="3">
    <source>
        <dbReference type="Proteomes" id="UP001482231"/>
    </source>
</evidence>
<reference evidence="2 3" key="1">
    <citation type="submission" date="2024-02" db="EMBL/GenBank/DDBJ databases">
        <title>New thermophilic sulfur-oxidizing bacteria from a hot springs of the Uzon caldera (Kamchatka, Russia).</title>
        <authorList>
            <person name="Dukat A.M."/>
            <person name="Elcheninov A.G."/>
            <person name="Frolov E.N."/>
        </authorList>
    </citation>
    <scope>NUCLEOTIDE SEQUENCE [LARGE SCALE GENOMIC DNA]</scope>
    <source>
        <strain evidence="2 3">AK1</strain>
    </source>
</reference>
<name>A0ABV0EK59_9BURK</name>
<comment type="caution">
    <text evidence="2">The sequence shown here is derived from an EMBL/GenBank/DDBJ whole genome shotgun (WGS) entry which is preliminary data.</text>
</comment>
<dbReference type="Pfam" id="PF05406">
    <property type="entry name" value="WGR"/>
    <property type="match status" value="1"/>
</dbReference>
<evidence type="ECO:0000313" key="2">
    <source>
        <dbReference type="EMBL" id="MEO1767943.1"/>
    </source>
</evidence>
<feature type="domain" description="WGR" evidence="1">
    <location>
        <begin position="23"/>
        <end position="79"/>
    </location>
</feature>